<organism evidence="1 2">
    <name type="scientific">Asparagus officinalis</name>
    <name type="common">Garden asparagus</name>
    <dbReference type="NCBI Taxonomy" id="4686"/>
    <lineage>
        <taxon>Eukaryota</taxon>
        <taxon>Viridiplantae</taxon>
        <taxon>Streptophyta</taxon>
        <taxon>Embryophyta</taxon>
        <taxon>Tracheophyta</taxon>
        <taxon>Spermatophyta</taxon>
        <taxon>Magnoliopsida</taxon>
        <taxon>Liliopsida</taxon>
        <taxon>Asparagales</taxon>
        <taxon>Asparagaceae</taxon>
        <taxon>Asparagoideae</taxon>
        <taxon>Asparagus</taxon>
    </lineage>
</organism>
<keyword evidence="2" id="KW-1185">Reference proteome</keyword>
<dbReference type="EMBL" id="CM007383">
    <property type="protein sequence ID" value="ONK75365.1"/>
    <property type="molecule type" value="Genomic_DNA"/>
</dbReference>
<name>A0A5P1FAH2_ASPOF</name>
<sequence>MSRGLRIQVKLLHESASHVVTMELKSGKLYRASMIELRTSDLMASMISLGLTSPVTSLVVALRENPKKIGLGRKTSGDLFLKGKDGKVSQLEHVFIRGSKVR</sequence>
<evidence type="ECO:0000313" key="2">
    <source>
        <dbReference type="Proteomes" id="UP000243459"/>
    </source>
</evidence>
<dbReference type="Proteomes" id="UP000243459">
    <property type="component" value="Chromosome 3"/>
</dbReference>
<proteinExistence type="predicted"/>
<dbReference type="AlphaFoldDB" id="A0A5P1FAH2"/>
<dbReference type="Gramene" id="ONK75365">
    <property type="protein sequence ID" value="ONK75365"/>
    <property type="gene ID" value="A4U43_C03F16070"/>
</dbReference>
<reference evidence="2" key="1">
    <citation type="journal article" date="2017" name="Nat. Commun.">
        <title>The asparagus genome sheds light on the origin and evolution of a young Y chromosome.</title>
        <authorList>
            <person name="Harkess A."/>
            <person name="Zhou J."/>
            <person name="Xu C."/>
            <person name="Bowers J.E."/>
            <person name="Van der Hulst R."/>
            <person name="Ayyampalayam S."/>
            <person name="Mercati F."/>
            <person name="Riccardi P."/>
            <person name="McKain M.R."/>
            <person name="Kakrana A."/>
            <person name="Tang H."/>
            <person name="Ray J."/>
            <person name="Groenendijk J."/>
            <person name="Arikit S."/>
            <person name="Mathioni S.M."/>
            <person name="Nakano M."/>
            <person name="Shan H."/>
            <person name="Telgmann-Rauber A."/>
            <person name="Kanno A."/>
            <person name="Yue Z."/>
            <person name="Chen H."/>
            <person name="Li W."/>
            <person name="Chen Y."/>
            <person name="Xu X."/>
            <person name="Zhang Y."/>
            <person name="Luo S."/>
            <person name="Chen H."/>
            <person name="Gao J."/>
            <person name="Mao Z."/>
            <person name="Pires J.C."/>
            <person name="Luo M."/>
            <person name="Kudrna D."/>
            <person name="Wing R.A."/>
            <person name="Meyers B.C."/>
            <person name="Yi K."/>
            <person name="Kong H."/>
            <person name="Lavrijsen P."/>
            <person name="Sunseri F."/>
            <person name="Falavigna A."/>
            <person name="Ye Y."/>
            <person name="Leebens-Mack J.H."/>
            <person name="Chen G."/>
        </authorList>
    </citation>
    <scope>NUCLEOTIDE SEQUENCE [LARGE SCALE GENOMIC DNA]</scope>
    <source>
        <strain evidence="2">cv. DH0086</strain>
    </source>
</reference>
<dbReference type="Gene3D" id="2.30.30.100">
    <property type="match status" value="1"/>
</dbReference>
<protein>
    <submittedName>
        <fullName evidence="1">Uncharacterized protein</fullName>
    </submittedName>
</protein>
<gene>
    <name evidence="1" type="ORF">A4U43_C03F16070</name>
</gene>
<evidence type="ECO:0000313" key="1">
    <source>
        <dbReference type="EMBL" id="ONK75365.1"/>
    </source>
</evidence>
<accession>A0A5P1FAH2</accession>